<comment type="caution">
    <text evidence="1">The sequence shown here is derived from an EMBL/GenBank/DDBJ whole genome shotgun (WGS) entry which is preliminary data.</text>
</comment>
<dbReference type="InterPro" id="IPR021400">
    <property type="entry name" value="DUF3039"/>
</dbReference>
<evidence type="ECO:0000313" key="2">
    <source>
        <dbReference type="Proteomes" id="UP001596223"/>
    </source>
</evidence>
<organism evidence="1 2">
    <name type="scientific">Nocardia lasii</name>
    <dbReference type="NCBI Taxonomy" id="1616107"/>
    <lineage>
        <taxon>Bacteria</taxon>
        <taxon>Bacillati</taxon>
        <taxon>Actinomycetota</taxon>
        <taxon>Actinomycetes</taxon>
        <taxon>Mycobacteriales</taxon>
        <taxon>Nocardiaceae</taxon>
        <taxon>Nocardia</taxon>
    </lineage>
</organism>
<protein>
    <submittedName>
        <fullName evidence="1">DUF3039 domain-containing protein</fullName>
    </submittedName>
</protein>
<evidence type="ECO:0000313" key="1">
    <source>
        <dbReference type="EMBL" id="MFC6013745.1"/>
    </source>
</evidence>
<accession>A0ABW1JX40</accession>
<proteinExistence type="predicted"/>
<name>A0ABW1JX40_9NOCA</name>
<dbReference type="RefSeq" id="WP_378608875.1">
    <property type="nucleotide sequence ID" value="NZ_JBHSQN010000015.1"/>
</dbReference>
<keyword evidence="2" id="KW-1185">Reference proteome</keyword>
<gene>
    <name evidence="1" type="ORF">ACFP3H_22055</name>
</gene>
<dbReference type="Pfam" id="PF11238">
    <property type="entry name" value="DUF3039"/>
    <property type="match status" value="1"/>
</dbReference>
<dbReference type="EMBL" id="JBHSQN010000015">
    <property type="protein sequence ID" value="MFC6013745.1"/>
    <property type="molecule type" value="Genomic_DNA"/>
</dbReference>
<dbReference type="Proteomes" id="UP001596223">
    <property type="component" value="Unassembled WGS sequence"/>
</dbReference>
<sequence>MLTEDLVADWAEPRVIRAVTDQRWSDLHPFNELPHSLLRKAAELYGSDPANDPSPRLIACSGDLRLQELRNGQWRAGLWTDPDTGVRWVCAAGLAKGGHKDGADFYQWLGAIIDRAGGARLLPTELDRRLFRVEKSAWLTTQWELRMQQDVADVLSATNSGGSFRLCLPHPVRAESMGAAVFTVAMVDGCEELVVEFDLAHEFATSDLGWLLTVRVLVSLSPPVQGWDRYGSSYSTIAEPGYCREQADRLRVASARDELLPQVLGAVSHRVHTGHLAAATIEGKASRALCGVFFVPMQDHEGLEECAECAAALANLPTTVA</sequence>
<reference evidence="2" key="1">
    <citation type="journal article" date="2019" name="Int. J. Syst. Evol. Microbiol.">
        <title>The Global Catalogue of Microorganisms (GCM) 10K type strain sequencing project: providing services to taxonomists for standard genome sequencing and annotation.</title>
        <authorList>
            <consortium name="The Broad Institute Genomics Platform"/>
            <consortium name="The Broad Institute Genome Sequencing Center for Infectious Disease"/>
            <person name="Wu L."/>
            <person name="Ma J."/>
        </authorList>
    </citation>
    <scope>NUCLEOTIDE SEQUENCE [LARGE SCALE GENOMIC DNA]</scope>
    <source>
        <strain evidence="2">CCUG 36956</strain>
    </source>
</reference>